<evidence type="ECO:0000256" key="1">
    <source>
        <dbReference type="ARBA" id="ARBA00004651"/>
    </source>
</evidence>
<keyword evidence="5 8" id="KW-0812">Transmembrane</keyword>
<feature type="transmembrane region" description="Helical" evidence="8">
    <location>
        <begin position="83"/>
        <end position="104"/>
    </location>
</feature>
<dbReference type="GO" id="GO:0022857">
    <property type="term" value="F:transmembrane transporter activity"/>
    <property type="evidence" value="ECO:0007669"/>
    <property type="project" value="InterPro"/>
</dbReference>
<dbReference type="STRING" id="1121325.SAMN04515677_11015"/>
<dbReference type="EMBL" id="FNGW01000010">
    <property type="protein sequence ID" value="SDM36325.1"/>
    <property type="molecule type" value="Genomic_DNA"/>
</dbReference>
<feature type="transmembrane region" description="Helical" evidence="8">
    <location>
        <begin position="171"/>
        <end position="193"/>
    </location>
</feature>
<evidence type="ECO:0000256" key="3">
    <source>
        <dbReference type="ARBA" id="ARBA00022448"/>
    </source>
</evidence>
<keyword evidence="10" id="KW-1185">Reference proteome</keyword>
<evidence type="ECO:0000256" key="4">
    <source>
        <dbReference type="ARBA" id="ARBA00022475"/>
    </source>
</evidence>
<dbReference type="GO" id="GO:0033214">
    <property type="term" value="P:siderophore-iron import into cell"/>
    <property type="evidence" value="ECO:0007669"/>
    <property type="project" value="TreeGrafter"/>
</dbReference>
<evidence type="ECO:0000256" key="8">
    <source>
        <dbReference type="SAM" id="Phobius"/>
    </source>
</evidence>
<dbReference type="InterPro" id="IPR000522">
    <property type="entry name" value="ABC_transptr_permease_BtuC"/>
</dbReference>
<protein>
    <submittedName>
        <fullName evidence="9">Iron complex transport system permease protein</fullName>
    </submittedName>
</protein>
<feature type="transmembrane region" description="Helical" evidence="8">
    <location>
        <begin position="333"/>
        <end position="350"/>
    </location>
</feature>
<dbReference type="Gene3D" id="1.10.3470.10">
    <property type="entry name" value="ABC transporter involved in vitamin B12 uptake, BtuC"/>
    <property type="match status" value="1"/>
</dbReference>
<feature type="transmembrane region" description="Helical" evidence="8">
    <location>
        <begin position="139"/>
        <end position="159"/>
    </location>
</feature>
<dbReference type="CDD" id="cd06550">
    <property type="entry name" value="TM_ABC_iron-siderophores_like"/>
    <property type="match status" value="1"/>
</dbReference>
<gene>
    <name evidence="9" type="ORF">SAMN04515677_11015</name>
</gene>
<keyword evidence="4" id="KW-1003">Cell membrane</keyword>
<sequence>MEKEIHIPCEKKRIIQSMPIYIITSLVLIAVLFLSIGVSVTIGSVDISIKEVYEIIFNKLFNLNIVIDSAVNDVVWLIRLPRIILAIGVGIGLSVVGIVMQAIVKNPLADPYILGVSSGASLGATVAVMFGIGSIFGTNAIGVCGFIGAFIVSMLVLLISNIGGRSNSIKLLLAGMALSSVCSAFSSFIVYFANNAEGMQSITFWLMGSLAGANWSEIQFILPTILLGTVFFITQYRTLNLMLLGDEVSVTLGTDLHKYRHLYLIVTSLMIGTLVYASGMIGFVGLVIPHIVRMIFGTDHKKIIPIGAILGAIFLIWADVLSRTIIKGTEIPIGILISMIGAPCFIWLMVKKTYGFGGKN</sequence>
<organism evidence="9 10">
    <name type="scientific">Romboutsia lituseburensis DSM 797</name>
    <dbReference type="NCBI Taxonomy" id="1121325"/>
    <lineage>
        <taxon>Bacteria</taxon>
        <taxon>Bacillati</taxon>
        <taxon>Bacillota</taxon>
        <taxon>Clostridia</taxon>
        <taxon>Peptostreptococcales</taxon>
        <taxon>Peptostreptococcaceae</taxon>
        <taxon>Romboutsia</taxon>
    </lineage>
</organism>
<reference evidence="9 10" key="1">
    <citation type="submission" date="2016-10" db="EMBL/GenBank/DDBJ databases">
        <authorList>
            <person name="de Groot N.N."/>
        </authorList>
    </citation>
    <scope>NUCLEOTIDE SEQUENCE [LARGE SCALE GENOMIC DNA]</scope>
    <source>
        <strain evidence="9 10">DSM 797</strain>
    </source>
</reference>
<feature type="transmembrane region" description="Helical" evidence="8">
    <location>
        <begin position="262"/>
        <end position="291"/>
    </location>
</feature>
<accession>A0A1G9SNE5</accession>
<evidence type="ECO:0000313" key="9">
    <source>
        <dbReference type="EMBL" id="SDM36325.1"/>
    </source>
</evidence>
<evidence type="ECO:0000313" key="10">
    <source>
        <dbReference type="Proteomes" id="UP000199068"/>
    </source>
</evidence>
<evidence type="ECO:0000256" key="2">
    <source>
        <dbReference type="ARBA" id="ARBA00007935"/>
    </source>
</evidence>
<dbReference type="RefSeq" id="WP_170827958.1">
    <property type="nucleotide sequence ID" value="NZ_FNGW01000010.1"/>
</dbReference>
<dbReference type="AlphaFoldDB" id="A0A1G9SNE5"/>
<comment type="similarity">
    <text evidence="2">Belongs to the binding-protein-dependent transport system permease family. FecCD subfamily.</text>
</comment>
<dbReference type="FunFam" id="1.10.3470.10:FF:000001">
    <property type="entry name" value="Vitamin B12 ABC transporter permease BtuC"/>
    <property type="match status" value="1"/>
</dbReference>
<keyword evidence="6 8" id="KW-1133">Transmembrane helix</keyword>
<evidence type="ECO:0000256" key="6">
    <source>
        <dbReference type="ARBA" id="ARBA00022989"/>
    </source>
</evidence>
<dbReference type="SUPFAM" id="SSF81345">
    <property type="entry name" value="ABC transporter involved in vitamin B12 uptake, BtuC"/>
    <property type="match status" value="1"/>
</dbReference>
<dbReference type="Pfam" id="PF01032">
    <property type="entry name" value="FecCD"/>
    <property type="match status" value="1"/>
</dbReference>
<proteinExistence type="inferred from homology"/>
<feature type="transmembrane region" description="Helical" evidence="8">
    <location>
        <begin position="111"/>
        <end position="133"/>
    </location>
</feature>
<feature type="transmembrane region" description="Helical" evidence="8">
    <location>
        <begin position="20"/>
        <end position="42"/>
    </location>
</feature>
<comment type="subcellular location">
    <subcellularLocation>
        <location evidence="1">Cell membrane</location>
        <topology evidence="1">Multi-pass membrane protein</topology>
    </subcellularLocation>
</comment>
<dbReference type="GO" id="GO:0005886">
    <property type="term" value="C:plasma membrane"/>
    <property type="evidence" value="ECO:0007669"/>
    <property type="project" value="UniProtKB-SubCell"/>
</dbReference>
<feature type="transmembrane region" description="Helical" evidence="8">
    <location>
        <begin position="303"/>
        <end position="321"/>
    </location>
</feature>
<evidence type="ECO:0000256" key="7">
    <source>
        <dbReference type="ARBA" id="ARBA00023136"/>
    </source>
</evidence>
<dbReference type="PANTHER" id="PTHR30472">
    <property type="entry name" value="FERRIC ENTEROBACTIN TRANSPORT SYSTEM PERMEASE PROTEIN"/>
    <property type="match status" value="1"/>
</dbReference>
<keyword evidence="3" id="KW-0813">Transport</keyword>
<feature type="transmembrane region" description="Helical" evidence="8">
    <location>
        <begin position="213"/>
        <end position="233"/>
    </location>
</feature>
<dbReference type="InterPro" id="IPR037294">
    <property type="entry name" value="ABC_BtuC-like"/>
</dbReference>
<evidence type="ECO:0000256" key="5">
    <source>
        <dbReference type="ARBA" id="ARBA00022692"/>
    </source>
</evidence>
<keyword evidence="7 8" id="KW-0472">Membrane</keyword>
<dbReference type="PANTHER" id="PTHR30472:SF25">
    <property type="entry name" value="ABC TRANSPORTER PERMEASE PROTEIN MJ0876-RELATED"/>
    <property type="match status" value="1"/>
</dbReference>
<name>A0A1G9SNE5_9FIRM</name>
<dbReference type="Proteomes" id="UP000199068">
    <property type="component" value="Unassembled WGS sequence"/>
</dbReference>